<evidence type="ECO:0000313" key="2">
    <source>
        <dbReference type="Proteomes" id="UP000325811"/>
    </source>
</evidence>
<evidence type="ECO:0000313" key="1">
    <source>
        <dbReference type="EMBL" id="VVD30646.1"/>
    </source>
</evidence>
<organism evidence="1 2">
    <name type="scientific">Paraburkholderia dioscoreae</name>
    <dbReference type="NCBI Taxonomy" id="2604047"/>
    <lineage>
        <taxon>Bacteria</taxon>
        <taxon>Pseudomonadati</taxon>
        <taxon>Pseudomonadota</taxon>
        <taxon>Betaproteobacteria</taxon>
        <taxon>Burkholderiales</taxon>
        <taxon>Burkholderiaceae</taxon>
        <taxon>Paraburkholderia</taxon>
    </lineage>
</organism>
<reference evidence="1 2" key="1">
    <citation type="submission" date="2019-08" db="EMBL/GenBank/DDBJ databases">
        <authorList>
            <person name="Herpell B J."/>
        </authorList>
    </citation>
    <scope>NUCLEOTIDE SEQUENCE [LARGE SCALE GENOMIC DNA]</scope>
    <source>
        <strain evidence="2">Msb3</strain>
    </source>
</reference>
<dbReference type="AlphaFoldDB" id="A0A5Q4ZHD0"/>
<name>A0A5Q4ZHD0_9BURK</name>
<dbReference type="KEGG" id="pdio:PDMSB3_4202"/>
<gene>
    <name evidence="1" type="ORF">PDMSB3_4202</name>
</gene>
<proteinExistence type="predicted"/>
<sequence>MRGITTLVNLEGYPYFVESADGRTVSGRLDEDGRMPRVRADAAANYRVYWGDEALARQEGV</sequence>
<dbReference type="Proteomes" id="UP000325811">
    <property type="component" value="Chromosome I"/>
</dbReference>
<accession>A0A5Q4ZHD0</accession>
<protein>
    <submittedName>
        <fullName evidence="1">Uncharacterized protein</fullName>
    </submittedName>
</protein>
<keyword evidence="2" id="KW-1185">Reference proteome</keyword>
<dbReference type="EMBL" id="LR699553">
    <property type="protein sequence ID" value="VVD30646.1"/>
    <property type="molecule type" value="Genomic_DNA"/>
</dbReference>